<feature type="signal peptide" evidence="1">
    <location>
        <begin position="1"/>
        <end position="28"/>
    </location>
</feature>
<dbReference type="AlphaFoldDB" id="A0A2A5IK41"/>
<dbReference type="EMBL" id="NKHG01000134">
    <property type="protein sequence ID" value="PCK17710.1"/>
    <property type="molecule type" value="Genomic_DNA"/>
</dbReference>
<evidence type="ECO:0000313" key="3">
    <source>
        <dbReference type="Proteomes" id="UP000228754"/>
    </source>
</evidence>
<reference evidence="2 3" key="1">
    <citation type="submission" date="2017-06" db="EMBL/GenBank/DDBJ databases">
        <title>Draft Genome Sequence of Bacillus sp Strain 36R Isolated from saline sediment at Atanasia, Sonora, Mexico.</title>
        <authorList>
            <person name="Sanchez Diaz R."/>
            <person name="Quiroz Macias M.E."/>
            <person name="Ibarra Gamez J.C."/>
            <person name="Enciso Ibarra J."/>
            <person name="Gomez Gil B."/>
            <person name="Galaviz Silva L."/>
        </authorList>
    </citation>
    <scope>NUCLEOTIDE SEQUENCE [LARGE SCALE GENOMIC DNA]</scope>
    <source>
        <strain evidence="2 3">36R_ATNSAL</strain>
    </source>
</reference>
<proteinExistence type="predicted"/>
<name>A0A2A5IK41_BACPU</name>
<protein>
    <submittedName>
        <fullName evidence="2">Uncharacterized protein</fullName>
    </submittedName>
</protein>
<sequence>MKFYMKLVVSMICFAVLISMSLSSFANAKATGEETEEKLGLVSELDKEFIDDEDVEDGLEGTLEVLSAIENLPDKVISQGSDAIVEWLNDHSDVTFSSDGENLFVDSLPTPSTEKGNVITAASIAGCVGQIGIAIVTNALPVFKITKVKKALQAAGGTYKFVSKLIRDYNSFRKLGYTRSKSYDMAFDYAKRYYGKETVATLLAIFNISAVKGACFD</sequence>
<dbReference type="Proteomes" id="UP000228754">
    <property type="component" value="Unassembled WGS sequence"/>
</dbReference>
<dbReference type="OrthoDB" id="2080087at2"/>
<accession>A0A2A5IK41</accession>
<keyword evidence="1" id="KW-0732">Signal</keyword>
<organism evidence="2 3">
    <name type="scientific">Bacillus pumilus</name>
    <name type="common">Bacillus mesentericus</name>
    <dbReference type="NCBI Taxonomy" id="1408"/>
    <lineage>
        <taxon>Bacteria</taxon>
        <taxon>Bacillati</taxon>
        <taxon>Bacillota</taxon>
        <taxon>Bacilli</taxon>
        <taxon>Bacillales</taxon>
        <taxon>Bacillaceae</taxon>
        <taxon>Bacillus</taxon>
    </lineage>
</organism>
<evidence type="ECO:0000313" key="2">
    <source>
        <dbReference type="EMBL" id="PCK17710.1"/>
    </source>
</evidence>
<evidence type="ECO:0000256" key="1">
    <source>
        <dbReference type="SAM" id="SignalP"/>
    </source>
</evidence>
<feature type="chain" id="PRO_5012992217" evidence="1">
    <location>
        <begin position="29"/>
        <end position="217"/>
    </location>
</feature>
<gene>
    <name evidence="2" type="ORF">CEY02_19475</name>
</gene>
<comment type="caution">
    <text evidence="2">The sequence shown here is derived from an EMBL/GenBank/DDBJ whole genome shotgun (WGS) entry which is preliminary data.</text>
</comment>